<feature type="region of interest" description="Disordered" evidence="1">
    <location>
        <begin position="19"/>
        <end position="71"/>
    </location>
</feature>
<comment type="caution">
    <text evidence="3">The sequence shown here is derived from an EMBL/GenBank/DDBJ whole genome shotgun (WGS) entry which is preliminary data.</text>
</comment>
<proteinExistence type="predicted"/>
<evidence type="ECO:0000256" key="1">
    <source>
        <dbReference type="SAM" id="MobiDB-lite"/>
    </source>
</evidence>
<organism evidence="3 4">
    <name type="scientific">Digitaria exilis</name>
    <dbReference type="NCBI Taxonomy" id="1010633"/>
    <lineage>
        <taxon>Eukaryota</taxon>
        <taxon>Viridiplantae</taxon>
        <taxon>Streptophyta</taxon>
        <taxon>Embryophyta</taxon>
        <taxon>Tracheophyta</taxon>
        <taxon>Spermatophyta</taxon>
        <taxon>Magnoliopsida</taxon>
        <taxon>Liliopsida</taxon>
        <taxon>Poales</taxon>
        <taxon>Poaceae</taxon>
        <taxon>PACMAD clade</taxon>
        <taxon>Panicoideae</taxon>
        <taxon>Panicodae</taxon>
        <taxon>Paniceae</taxon>
        <taxon>Anthephorinae</taxon>
        <taxon>Digitaria</taxon>
    </lineage>
</organism>
<keyword evidence="4" id="KW-1185">Reference proteome</keyword>
<keyword evidence="2" id="KW-0732">Signal</keyword>
<gene>
    <name evidence="3" type="ORF">HU200_060371</name>
</gene>
<evidence type="ECO:0000313" key="4">
    <source>
        <dbReference type="Proteomes" id="UP000636709"/>
    </source>
</evidence>
<evidence type="ECO:0000256" key="2">
    <source>
        <dbReference type="SAM" id="SignalP"/>
    </source>
</evidence>
<reference evidence="3" key="1">
    <citation type="submission" date="2020-07" db="EMBL/GenBank/DDBJ databases">
        <title>Genome sequence and genetic diversity analysis of an under-domesticated orphan crop, white fonio (Digitaria exilis).</title>
        <authorList>
            <person name="Bennetzen J.L."/>
            <person name="Chen S."/>
            <person name="Ma X."/>
            <person name="Wang X."/>
            <person name="Yssel A.E.J."/>
            <person name="Chaluvadi S.R."/>
            <person name="Johnson M."/>
            <person name="Gangashetty P."/>
            <person name="Hamidou F."/>
            <person name="Sanogo M.D."/>
            <person name="Zwaenepoel A."/>
            <person name="Wallace J."/>
            <person name="Van De Peer Y."/>
            <person name="Van Deynze A."/>
        </authorList>
    </citation>
    <scope>NUCLEOTIDE SEQUENCE</scope>
    <source>
        <tissue evidence="3">Leaves</tissue>
    </source>
</reference>
<feature type="signal peptide" evidence="2">
    <location>
        <begin position="1"/>
        <end position="16"/>
    </location>
</feature>
<name>A0A835AGN4_9POAL</name>
<dbReference type="Proteomes" id="UP000636709">
    <property type="component" value="Unassembled WGS sequence"/>
</dbReference>
<evidence type="ECO:0000313" key="3">
    <source>
        <dbReference type="EMBL" id="KAF8657036.1"/>
    </source>
</evidence>
<sequence>MAIMLAIAVSCSVVHCSTVEEPTGPRQDAAVAHPDGNHYGPSPPSPHASPTHQYFTVAPPPPPFAPHQRKA</sequence>
<feature type="chain" id="PRO_5032426822" description="Secreted protein" evidence="2">
    <location>
        <begin position="17"/>
        <end position="71"/>
    </location>
</feature>
<dbReference type="EMBL" id="JACEFO010002512">
    <property type="protein sequence ID" value="KAF8657036.1"/>
    <property type="molecule type" value="Genomic_DNA"/>
</dbReference>
<protein>
    <recommendedName>
        <fullName evidence="5">Secreted protein</fullName>
    </recommendedName>
</protein>
<accession>A0A835AGN4</accession>
<evidence type="ECO:0008006" key="5">
    <source>
        <dbReference type="Google" id="ProtNLM"/>
    </source>
</evidence>
<dbReference type="AlphaFoldDB" id="A0A835AGN4"/>